<feature type="chain" id="PRO_5026231327" description="Cytochrome c domain-containing protein" evidence="6">
    <location>
        <begin position="23"/>
        <end position="293"/>
    </location>
</feature>
<dbReference type="EMBL" id="CP046401">
    <property type="protein sequence ID" value="QGY43231.1"/>
    <property type="molecule type" value="Genomic_DNA"/>
</dbReference>
<keyword evidence="1 4" id="KW-0349">Heme</keyword>
<evidence type="ECO:0000256" key="6">
    <source>
        <dbReference type="SAM" id="SignalP"/>
    </source>
</evidence>
<proteinExistence type="predicted"/>
<dbReference type="AlphaFoldDB" id="A0A6I6JLL3"/>
<dbReference type="Pfam" id="PF13442">
    <property type="entry name" value="Cytochrome_CBB3"/>
    <property type="match status" value="1"/>
</dbReference>
<feature type="signal peptide" evidence="6">
    <location>
        <begin position="1"/>
        <end position="22"/>
    </location>
</feature>
<dbReference type="GO" id="GO:0009055">
    <property type="term" value="F:electron transfer activity"/>
    <property type="evidence" value="ECO:0007669"/>
    <property type="project" value="InterPro"/>
</dbReference>
<accession>A0A6I6JLL3</accession>
<dbReference type="InterPro" id="IPR009056">
    <property type="entry name" value="Cyt_c-like_dom"/>
</dbReference>
<dbReference type="RefSeq" id="WP_158864155.1">
    <property type="nucleotide sequence ID" value="NZ_CP046401.1"/>
</dbReference>
<keyword evidence="6" id="KW-0732">Signal</keyword>
<dbReference type="Proteomes" id="UP000428260">
    <property type="component" value="Chromosome"/>
</dbReference>
<evidence type="ECO:0000256" key="2">
    <source>
        <dbReference type="ARBA" id="ARBA00022723"/>
    </source>
</evidence>
<keyword evidence="5" id="KW-0812">Transmembrane</keyword>
<name>A0A6I6JLL3_9BACT</name>
<reference evidence="8 9" key="1">
    <citation type="submission" date="2019-11" db="EMBL/GenBank/DDBJ databases">
        <authorList>
            <person name="Zheng R.K."/>
            <person name="Sun C.M."/>
        </authorList>
    </citation>
    <scope>NUCLEOTIDE SEQUENCE [LARGE SCALE GENOMIC DNA]</scope>
    <source>
        <strain evidence="8 9">WC007</strain>
    </source>
</reference>
<dbReference type="InterPro" id="IPR036909">
    <property type="entry name" value="Cyt_c-like_dom_sf"/>
</dbReference>
<dbReference type="PROSITE" id="PS51007">
    <property type="entry name" value="CYTC"/>
    <property type="match status" value="1"/>
</dbReference>
<evidence type="ECO:0000259" key="7">
    <source>
        <dbReference type="PROSITE" id="PS51007"/>
    </source>
</evidence>
<keyword evidence="3 4" id="KW-0408">Iron</keyword>
<keyword evidence="5" id="KW-1133">Transmembrane helix</keyword>
<dbReference type="GO" id="GO:0020037">
    <property type="term" value="F:heme binding"/>
    <property type="evidence" value="ECO:0007669"/>
    <property type="project" value="InterPro"/>
</dbReference>
<dbReference type="SUPFAM" id="SSF46626">
    <property type="entry name" value="Cytochrome c"/>
    <property type="match status" value="1"/>
</dbReference>
<feature type="domain" description="Cytochrome c" evidence="7">
    <location>
        <begin position="43"/>
        <end position="125"/>
    </location>
</feature>
<evidence type="ECO:0000313" key="8">
    <source>
        <dbReference type="EMBL" id="QGY43231.1"/>
    </source>
</evidence>
<dbReference type="Gene3D" id="1.10.760.10">
    <property type="entry name" value="Cytochrome c-like domain"/>
    <property type="match status" value="1"/>
</dbReference>
<evidence type="ECO:0000256" key="3">
    <source>
        <dbReference type="ARBA" id="ARBA00023004"/>
    </source>
</evidence>
<dbReference type="GO" id="GO:0046872">
    <property type="term" value="F:metal ion binding"/>
    <property type="evidence" value="ECO:0007669"/>
    <property type="project" value="UniProtKB-KW"/>
</dbReference>
<organism evidence="8 9">
    <name type="scientific">Maribellus comscasis</name>
    <dbReference type="NCBI Taxonomy" id="2681766"/>
    <lineage>
        <taxon>Bacteria</taxon>
        <taxon>Pseudomonadati</taxon>
        <taxon>Bacteroidota</taxon>
        <taxon>Bacteroidia</taxon>
        <taxon>Marinilabiliales</taxon>
        <taxon>Prolixibacteraceae</taxon>
        <taxon>Maribellus</taxon>
    </lineage>
</organism>
<evidence type="ECO:0000256" key="4">
    <source>
        <dbReference type="PROSITE-ProRule" id="PRU00433"/>
    </source>
</evidence>
<evidence type="ECO:0000256" key="5">
    <source>
        <dbReference type="SAM" id="Phobius"/>
    </source>
</evidence>
<keyword evidence="9" id="KW-1185">Reference proteome</keyword>
<evidence type="ECO:0000256" key="1">
    <source>
        <dbReference type="ARBA" id="ARBA00022617"/>
    </source>
</evidence>
<dbReference type="KEGG" id="mcos:GM418_06020"/>
<sequence>MKTKVNRLMIGILMFLALPGMGQDWQVPADQLNIENPSSYNLENVKKGKDLYLQNCKSCHGDPGKNNHLPLVPPPPDITSEQMQANTDGGLFYKITKGRGGMPQFETTISADDRWRLINFIRNYNSENEQLLIDAPPVNAKILASVNEADKKVEILAEYEDKSGNYQQLENAPVFISAKKAFGNLLLGQALTDKNGRSVFSVPETVIGDEEGNVTIVVTLDENYKADQVVLEEAKVGKPKEVPQLIRKEVLWSTNENVQIWLLLSYLGAAGAAWIAIGYVIFQLVKIKRFSKQ</sequence>
<feature type="transmembrane region" description="Helical" evidence="5">
    <location>
        <begin position="260"/>
        <end position="282"/>
    </location>
</feature>
<protein>
    <recommendedName>
        <fullName evidence="7">Cytochrome c domain-containing protein</fullName>
    </recommendedName>
</protein>
<evidence type="ECO:0000313" key="9">
    <source>
        <dbReference type="Proteomes" id="UP000428260"/>
    </source>
</evidence>
<keyword evidence="5" id="KW-0472">Membrane</keyword>
<keyword evidence="2 4" id="KW-0479">Metal-binding</keyword>
<gene>
    <name evidence="8" type="ORF">GM418_06020</name>
</gene>